<evidence type="ECO:0000313" key="2">
    <source>
        <dbReference type="Proteomes" id="UP000789525"/>
    </source>
</evidence>
<reference evidence="1" key="1">
    <citation type="submission" date="2021-06" db="EMBL/GenBank/DDBJ databases">
        <authorList>
            <person name="Kallberg Y."/>
            <person name="Tangrot J."/>
            <person name="Rosling A."/>
        </authorList>
    </citation>
    <scope>NUCLEOTIDE SEQUENCE</scope>
    <source>
        <strain evidence="1">CL356</strain>
    </source>
</reference>
<keyword evidence="2" id="KW-1185">Reference proteome</keyword>
<comment type="caution">
    <text evidence="1">The sequence shown here is derived from an EMBL/GenBank/DDBJ whole genome shotgun (WGS) entry which is preliminary data.</text>
</comment>
<protein>
    <submittedName>
        <fullName evidence="1">11564_t:CDS:1</fullName>
    </submittedName>
</protein>
<accession>A0ACA9LGG4</accession>
<dbReference type="EMBL" id="CAJVPT010005585">
    <property type="protein sequence ID" value="CAG8521707.1"/>
    <property type="molecule type" value="Genomic_DNA"/>
</dbReference>
<proteinExistence type="predicted"/>
<evidence type="ECO:0000313" key="1">
    <source>
        <dbReference type="EMBL" id="CAG8521707.1"/>
    </source>
</evidence>
<gene>
    <name evidence="1" type="ORF">ACOLOM_LOCUS3687</name>
</gene>
<organism evidence="1 2">
    <name type="scientific">Acaulospora colombiana</name>
    <dbReference type="NCBI Taxonomy" id="27376"/>
    <lineage>
        <taxon>Eukaryota</taxon>
        <taxon>Fungi</taxon>
        <taxon>Fungi incertae sedis</taxon>
        <taxon>Mucoromycota</taxon>
        <taxon>Glomeromycotina</taxon>
        <taxon>Glomeromycetes</taxon>
        <taxon>Diversisporales</taxon>
        <taxon>Acaulosporaceae</taxon>
        <taxon>Acaulospora</taxon>
    </lineage>
</organism>
<sequence length="952" mass="109297">MNSLTVCPHLPRNDFRVSLVLACTEPRRIRLYSRGMVQSIFWSCEEFSTSAVDVSSNLSAQPSPRLLILDGFGPRYTIEPEGAASKLGQYMRDLGFNEVVLVEEPLDRKNSLSFHIYRGPPPPSLFKHWTESFSQGLEQEAAILPFIDGSYNKLGSGILQNDKLFAEDGDIYYDVKVMEKNINNLRLVCRTWAAILANSRNRCVMTNLNTFNLPGKSTFSYPPLDTGAPSEIPWWRDFDNEQLKEILANVRILVIRHLSIDLKRFLDLMPGLRAFSLSMNSRFGIISMPSTYISHHPHLTHLSLSDIKWKQFAEYFSVKGPRFLSLRYLDINFTNSPRNSISSQDERVDWSISQLDSLIFRGSVEENTREDFKSFIGKCGQTVTEFIDFGPYREFHEPSSIPFQDHFPYLSTYGTCFSFLIEGDLTTPGKESSFNPGNRHRLLILEGFCPRDSLGPEEAASRLRAYMRALGFNEVLLVEDALDRQNALSFAIFDDPPSPALVELWADTIDLFRGSQFKGKGIDRRVPKTLINISNMTESAVQRTPIEVWTLILHHAIATPLLPFVDEAHKHLSTSVIRTIDLFCWSESCDVYKKCRDMENAIKSLRLSNFGAHVPPSFQSIEWQAGRISGAVSLKKNQPYFQLRTVHADSVFSRFSFPTTRQCALCEYGQCGCDLLSCLDPEDIQDCILSYVSPSSHGEMGWEWWKDLKDERIGEFMSQVRIFSYPNHYFHRKEMFDLMPRLQALCLGLSNSYRPLATLLSILSGQSRLTHLALHSIYWNDFATYFSEGHCMREYVDNSTYLDTQRNKLVPCGGIPPDHYFPNLSLYGTLLEAVISKLETHHRSQIATPFGPPLRSRTLLLRDSTYLPAHDPEESALQLIVYVNEWNFAEVIFERRWTWLLTRLYFDKSAEVLEADARWFKTFFGTLLKEGLVPLDRDFISISDERYRMLWE</sequence>
<dbReference type="Proteomes" id="UP000789525">
    <property type="component" value="Unassembled WGS sequence"/>
</dbReference>
<name>A0ACA9LGG4_9GLOM</name>